<sequence>MVIGFIGPGGFIGANGEFITPRGFISTNSGFINTNNRTNKHLANPSLSSENRSAAVKKPGFAAANDDGLLRGSSDFGNLNDNGNPVDDHVDEYGDAPEGSEDDGSHPARGRQGRAGKDPLAEDRTNTNKDRAIARAVREIEDAELLKEVVVYINVFFTGEVAVRSHVEAAYDAYWTNEPYMAKLPEHAAVLAIRYCNGRGGLSEVVGGKLASIGRGDLLYVARDAPPVGTRQSGPGNAAIEARFAAQDLAMQALIQNVVDAAKRFDDAMDLIAMVDNRVPNLTNVVADAAKAAKLEANNSKKARTGDPGALQHAHREMCNRIKAAKAVAQAAAPPVPSPLFQRVPVMPAIQRAPAPPAAIPTGRPVHGVKR</sequence>
<dbReference type="GeneID" id="85313458"/>
<accession>A0AAJ0FD75</accession>
<dbReference type="Proteomes" id="UP001244011">
    <property type="component" value="Unassembled WGS sequence"/>
</dbReference>
<organism evidence="2 3">
    <name type="scientific">Phialemonium atrogriseum</name>
    <dbReference type="NCBI Taxonomy" id="1093897"/>
    <lineage>
        <taxon>Eukaryota</taxon>
        <taxon>Fungi</taxon>
        <taxon>Dikarya</taxon>
        <taxon>Ascomycota</taxon>
        <taxon>Pezizomycotina</taxon>
        <taxon>Sordariomycetes</taxon>
        <taxon>Sordariomycetidae</taxon>
        <taxon>Cephalothecales</taxon>
        <taxon>Cephalothecaceae</taxon>
        <taxon>Phialemonium</taxon>
    </lineage>
</organism>
<comment type="caution">
    <text evidence="2">The sequence shown here is derived from an EMBL/GenBank/DDBJ whole genome shotgun (WGS) entry which is preliminary data.</text>
</comment>
<feature type="region of interest" description="Disordered" evidence="1">
    <location>
        <begin position="73"/>
        <end position="127"/>
    </location>
</feature>
<name>A0AAJ0FD75_9PEZI</name>
<feature type="compositionally biased region" description="Acidic residues" evidence="1">
    <location>
        <begin position="93"/>
        <end position="102"/>
    </location>
</feature>
<dbReference type="EMBL" id="MU839032">
    <property type="protein sequence ID" value="KAK1762912.1"/>
    <property type="molecule type" value="Genomic_DNA"/>
</dbReference>
<dbReference type="RefSeq" id="XP_060279125.1">
    <property type="nucleotide sequence ID" value="XM_060430271.1"/>
</dbReference>
<gene>
    <name evidence="2" type="ORF">QBC33DRAFT_563323</name>
</gene>
<protein>
    <submittedName>
        <fullName evidence="2">Uncharacterized protein</fullName>
    </submittedName>
</protein>
<keyword evidence="3" id="KW-1185">Reference proteome</keyword>
<feature type="compositionally biased region" description="Basic and acidic residues" evidence="1">
    <location>
        <begin position="115"/>
        <end position="127"/>
    </location>
</feature>
<reference evidence="2" key="1">
    <citation type="submission" date="2023-06" db="EMBL/GenBank/DDBJ databases">
        <title>Genome-scale phylogeny and comparative genomics of the fungal order Sordariales.</title>
        <authorList>
            <consortium name="Lawrence Berkeley National Laboratory"/>
            <person name="Hensen N."/>
            <person name="Bonometti L."/>
            <person name="Westerberg I."/>
            <person name="Brannstrom I.O."/>
            <person name="Guillou S."/>
            <person name="Cros-Aarteil S."/>
            <person name="Calhoun S."/>
            <person name="Haridas S."/>
            <person name="Kuo A."/>
            <person name="Mondo S."/>
            <person name="Pangilinan J."/>
            <person name="Riley R."/>
            <person name="Labutti K."/>
            <person name="Andreopoulos B."/>
            <person name="Lipzen A."/>
            <person name="Chen C."/>
            <person name="Yanf M."/>
            <person name="Daum C."/>
            <person name="Ng V."/>
            <person name="Clum A."/>
            <person name="Steindorff A."/>
            <person name="Ohm R."/>
            <person name="Martin F."/>
            <person name="Silar P."/>
            <person name="Natvig D."/>
            <person name="Lalanne C."/>
            <person name="Gautier V."/>
            <person name="Ament-Velasquez S.L."/>
            <person name="Kruys A."/>
            <person name="Hutchinson M.I."/>
            <person name="Powell A.J."/>
            <person name="Barry K."/>
            <person name="Miller A.N."/>
            <person name="Grigoriev I.V."/>
            <person name="Debuchy R."/>
            <person name="Gladieux P."/>
            <person name="Thoren M.H."/>
            <person name="Johannesson H."/>
        </authorList>
    </citation>
    <scope>NUCLEOTIDE SEQUENCE</scope>
    <source>
        <strain evidence="2">8032-3</strain>
    </source>
</reference>
<evidence type="ECO:0000256" key="1">
    <source>
        <dbReference type="SAM" id="MobiDB-lite"/>
    </source>
</evidence>
<proteinExistence type="predicted"/>
<evidence type="ECO:0000313" key="2">
    <source>
        <dbReference type="EMBL" id="KAK1762912.1"/>
    </source>
</evidence>
<dbReference type="AlphaFoldDB" id="A0AAJ0FD75"/>
<evidence type="ECO:0000313" key="3">
    <source>
        <dbReference type="Proteomes" id="UP001244011"/>
    </source>
</evidence>